<keyword evidence="4" id="KW-0694">RNA-binding</keyword>
<name>A0A419SHE7_9BACL</name>
<keyword evidence="4" id="KW-0698">rRNA processing</keyword>
<dbReference type="EMBL" id="MCHY01000009">
    <property type="protein sequence ID" value="RKD23208.1"/>
    <property type="molecule type" value="Genomic_DNA"/>
</dbReference>
<dbReference type="HAMAP" id="MF_01468">
    <property type="entry name" value="RNase_Mini_III"/>
    <property type="match status" value="1"/>
</dbReference>
<keyword evidence="4" id="KW-0963">Cytoplasm</keyword>
<comment type="function">
    <text evidence="4">Involved in correct processing of both the 5' and 3' ends of 23S rRNA precursor. Processes 30S rRNA precursor transcript even in absence of ribonuclease 3 (Rnc); Rnc processes 30S rRNA into smaller rRNA precursors.</text>
</comment>
<proteinExistence type="inferred from homology"/>
<dbReference type="InterPro" id="IPR000999">
    <property type="entry name" value="RNase_III_dom"/>
</dbReference>
<keyword evidence="4" id="KW-0699">rRNA-binding</keyword>
<evidence type="ECO:0000256" key="4">
    <source>
        <dbReference type="HAMAP-Rule" id="MF_01468"/>
    </source>
</evidence>
<sequence length="139" mass="15915">MFLNETEPHFDPKLLNPLSLAYMGDAVLEIYIRAHLLKTQAGKPHRLHREATRYVSAKAQSAALQKLKDELTENETWFIKRGRNAKSGTTPKNTDLMDYRNSSGLECLLGYLYLADQRQRLQELLQKIVAIIEVGDNDE</sequence>
<dbReference type="EC" id="3.1.26.-" evidence="4"/>
<feature type="domain" description="RNase III" evidence="5">
    <location>
        <begin position="1"/>
        <end position="134"/>
    </location>
</feature>
<dbReference type="InterPro" id="IPR008226">
    <property type="entry name" value="Mini3_fam"/>
</dbReference>
<dbReference type="Proteomes" id="UP000284219">
    <property type="component" value="Unassembled WGS sequence"/>
</dbReference>
<keyword evidence="4" id="KW-0460">Magnesium</keyword>
<gene>
    <name evidence="4" type="primary">mrnC</name>
    <name evidence="6" type="ORF">BEP19_10940</name>
</gene>
<comment type="caution">
    <text evidence="6">The sequence shown here is derived from an EMBL/GenBank/DDBJ whole genome shotgun (WGS) entry which is preliminary data.</text>
</comment>
<dbReference type="PANTHER" id="PTHR34276">
    <property type="entry name" value="MINI-RIBONUCLEASE 3"/>
    <property type="match status" value="1"/>
</dbReference>
<dbReference type="SMART" id="SM00535">
    <property type="entry name" value="RIBOc"/>
    <property type="match status" value="1"/>
</dbReference>
<comment type="subunit">
    <text evidence="4">Homodimer.</text>
</comment>
<keyword evidence="2 4" id="KW-0255">Endonuclease</keyword>
<accession>A0A419SHE7</accession>
<comment type="subcellular location">
    <subcellularLocation>
        <location evidence="4">Cytoplasm</location>
    </subcellularLocation>
</comment>
<dbReference type="GO" id="GO:0004525">
    <property type="term" value="F:ribonuclease III activity"/>
    <property type="evidence" value="ECO:0007669"/>
    <property type="project" value="InterPro"/>
</dbReference>
<keyword evidence="4" id="KW-0690">Ribosome biogenesis</keyword>
<dbReference type="Pfam" id="PF00636">
    <property type="entry name" value="Ribonuclease_3"/>
    <property type="match status" value="1"/>
</dbReference>
<evidence type="ECO:0000259" key="5">
    <source>
        <dbReference type="SMART" id="SM00535"/>
    </source>
</evidence>
<dbReference type="AlphaFoldDB" id="A0A419SHE7"/>
<evidence type="ECO:0000256" key="2">
    <source>
        <dbReference type="ARBA" id="ARBA00022759"/>
    </source>
</evidence>
<dbReference type="Gene3D" id="1.10.1520.10">
    <property type="entry name" value="Ribonuclease III domain"/>
    <property type="match status" value="1"/>
</dbReference>
<dbReference type="InterPro" id="IPR036389">
    <property type="entry name" value="RNase_III_sf"/>
</dbReference>
<comment type="cofactor">
    <cofactor evidence="4">
        <name>Mg(2+)</name>
        <dbReference type="ChEBI" id="CHEBI:18420"/>
    </cofactor>
</comment>
<keyword evidence="1 4" id="KW-0540">Nuclease</keyword>
<keyword evidence="7" id="KW-1185">Reference proteome</keyword>
<evidence type="ECO:0000313" key="6">
    <source>
        <dbReference type="EMBL" id="RKD23208.1"/>
    </source>
</evidence>
<dbReference type="PIRSF" id="PIRSF005520">
    <property type="entry name" value="UCP005520"/>
    <property type="match status" value="1"/>
</dbReference>
<dbReference type="GO" id="GO:0006364">
    <property type="term" value="P:rRNA processing"/>
    <property type="evidence" value="ECO:0007669"/>
    <property type="project" value="UniProtKB-UniRule"/>
</dbReference>
<evidence type="ECO:0000256" key="3">
    <source>
        <dbReference type="ARBA" id="ARBA00022801"/>
    </source>
</evidence>
<reference evidence="6 7" key="1">
    <citation type="submission" date="2016-08" db="EMBL/GenBank/DDBJ databases">
        <title>Novel Firmicute Genomes.</title>
        <authorList>
            <person name="Poppleton D.I."/>
            <person name="Gribaldo S."/>
        </authorList>
    </citation>
    <scope>NUCLEOTIDE SEQUENCE [LARGE SCALE GENOMIC DNA]</scope>
    <source>
        <strain evidence="6 7">RAOx-1</strain>
    </source>
</reference>
<keyword evidence="3 4" id="KW-0378">Hydrolase</keyword>
<organism evidence="6 7">
    <name type="scientific">Ammoniphilus oxalaticus</name>
    <dbReference type="NCBI Taxonomy" id="66863"/>
    <lineage>
        <taxon>Bacteria</taxon>
        <taxon>Bacillati</taxon>
        <taxon>Bacillota</taxon>
        <taxon>Bacilli</taxon>
        <taxon>Bacillales</taxon>
        <taxon>Paenibacillaceae</taxon>
        <taxon>Aneurinibacillus group</taxon>
        <taxon>Ammoniphilus</taxon>
    </lineage>
</organism>
<dbReference type="GO" id="GO:0005737">
    <property type="term" value="C:cytoplasm"/>
    <property type="evidence" value="ECO:0007669"/>
    <property type="project" value="UniProtKB-SubCell"/>
</dbReference>
<dbReference type="GO" id="GO:0019843">
    <property type="term" value="F:rRNA binding"/>
    <property type="evidence" value="ECO:0007669"/>
    <property type="project" value="UniProtKB-UniRule"/>
</dbReference>
<comment type="similarity">
    <text evidence="4">Belongs to the MrnC RNase family.</text>
</comment>
<dbReference type="PANTHER" id="PTHR34276:SF1">
    <property type="entry name" value="MINI-RIBONUCLEASE 3"/>
    <property type="match status" value="1"/>
</dbReference>
<dbReference type="SUPFAM" id="SSF69065">
    <property type="entry name" value="RNase III domain-like"/>
    <property type="match status" value="1"/>
</dbReference>
<evidence type="ECO:0000313" key="7">
    <source>
        <dbReference type="Proteomes" id="UP000284219"/>
    </source>
</evidence>
<feature type="active site" evidence="4">
    <location>
        <position position="25"/>
    </location>
</feature>
<protein>
    <recommendedName>
        <fullName evidence="4">Mini-ribonuclease 3</fullName>
        <shortName evidence="4">Mini-3</shortName>
        <shortName evidence="4">Mini-RNase 3</shortName>
        <ecNumber evidence="4">3.1.26.-</ecNumber>
    </recommendedName>
    <alternativeName>
        <fullName evidence="4">Mini-RNase III</fullName>
        <shortName evidence="4">Mini-III</shortName>
    </alternativeName>
</protein>
<evidence type="ECO:0000256" key="1">
    <source>
        <dbReference type="ARBA" id="ARBA00022722"/>
    </source>
</evidence>